<evidence type="ECO:0000313" key="1">
    <source>
        <dbReference type="EMBL" id="ENZ66382.1"/>
    </source>
</evidence>
<dbReference type="Proteomes" id="UP000013180">
    <property type="component" value="Unassembled WGS sequence"/>
</dbReference>
<protein>
    <submittedName>
        <fullName evidence="1">Uncharacterized protein</fullName>
    </submittedName>
</protein>
<dbReference type="PATRIC" id="fig|999406.3.peg.2475"/>
<gene>
    <name evidence="1" type="ORF">HMPREF1083_02274</name>
</gene>
<dbReference type="HOGENOM" id="CLU_3166429_0_0_9"/>
<organism evidence="1 2">
    <name type="scientific">[Clostridium] clostridioforme 90A6</name>
    <dbReference type="NCBI Taxonomy" id="999406"/>
    <lineage>
        <taxon>Bacteria</taxon>
        <taxon>Bacillati</taxon>
        <taxon>Bacillota</taxon>
        <taxon>Clostridia</taxon>
        <taxon>Lachnospirales</taxon>
        <taxon>Lachnospiraceae</taxon>
        <taxon>Enterocloster</taxon>
    </lineage>
</organism>
<dbReference type="EMBL" id="AGYL01000015">
    <property type="protein sequence ID" value="ENZ66382.1"/>
    <property type="molecule type" value="Genomic_DNA"/>
</dbReference>
<accession>R0DB11</accession>
<reference evidence="1" key="1">
    <citation type="submission" date="2013-01" db="EMBL/GenBank/DDBJ databases">
        <title>The Genome Sequence of Clostridium clostridioforme 90A6.</title>
        <authorList>
            <consortium name="The Broad Institute Genome Sequencing Platform"/>
            <person name="Earl A."/>
            <person name="Ward D."/>
            <person name="Feldgarden M."/>
            <person name="Gevers D."/>
            <person name="Courvalin P."/>
            <person name="Lambert T."/>
            <person name="Walker B."/>
            <person name="Young S.K."/>
            <person name="Zeng Q."/>
            <person name="Gargeya S."/>
            <person name="Fitzgerald M."/>
            <person name="Haas B."/>
            <person name="Abouelleil A."/>
            <person name="Alvarado L."/>
            <person name="Arachchi H.M."/>
            <person name="Berlin A.M."/>
            <person name="Chapman S.B."/>
            <person name="Dewar J."/>
            <person name="Goldberg J."/>
            <person name="Griggs A."/>
            <person name="Gujja S."/>
            <person name="Hansen M."/>
            <person name="Howarth C."/>
            <person name="Imamovic A."/>
            <person name="Larimer J."/>
            <person name="McCowan C."/>
            <person name="Murphy C."/>
            <person name="Neiman D."/>
            <person name="Pearson M."/>
            <person name="Priest M."/>
            <person name="Roberts A."/>
            <person name="Saif S."/>
            <person name="Shea T."/>
            <person name="Sisk P."/>
            <person name="Sykes S."/>
            <person name="Wortman J."/>
            <person name="Nusbaum C."/>
            <person name="Birren B."/>
        </authorList>
    </citation>
    <scope>NUCLEOTIDE SEQUENCE [LARGE SCALE GENOMIC DNA]</scope>
    <source>
        <strain evidence="1">90A6</strain>
    </source>
</reference>
<proteinExistence type="predicted"/>
<comment type="caution">
    <text evidence="1">The sequence shown here is derived from an EMBL/GenBank/DDBJ whole genome shotgun (WGS) entry which is preliminary data.</text>
</comment>
<evidence type="ECO:0000313" key="2">
    <source>
        <dbReference type="Proteomes" id="UP000013180"/>
    </source>
</evidence>
<name>R0DB11_9FIRM</name>
<keyword evidence="2" id="KW-1185">Reference proteome</keyword>
<sequence length="47" mass="5289">MEEIIKVLQSNPGILNLFKVAITCNKAQIVKAVKFLDDSRRSNSRIS</sequence>
<dbReference type="AlphaFoldDB" id="R0DB11"/>